<feature type="repeat" description="PPR" evidence="3">
    <location>
        <begin position="146"/>
        <end position="180"/>
    </location>
</feature>
<protein>
    <recommendedName>
        <fullName evidence="4">DYW domain-containing protein</fullName>
    </recommendedName>
</protein>
<dbReference type="Pfam" id="PF13041">
    <property type="entry name" value="PPR_2"/>
    <property type="match status" value="4"/>
</dbReference>
<dbReference type="InterPro" id="IPR011990">
    <property type="entry name" value="TPR-like_helical_dom_sf"/>
</dbReference>
<dbReference type="Gene3D" id="1.25.40.10">
    <property type="entry name" value="Tetratricopeptide repeat domain"/>
    <property type="match status" value="6"/>
</dbReference>
<feature type="domain" description="DYW" evidence="4">
    <location>
        <begin position="812"/>
        <end position="893"/>
    </location>
</feature>
<dbReference type="SUPFAM" id="SSF81901">
    <property type="entry name" value="HCP-like"/>
    <property type="match status" value="1"/>
</dbReference>
<dbReference type="FunFam" id="1.25.40.10:FF:000381">
    <property type="entry name" value="Pentatricopeptide repeat-containing protein"/>
    <property type="match status" value="1"/>
</dbReference>
<dbReference type="FunFam" id="1.25.40.10:FF:000393">
    <property type="entry name" value="Pentatricopeptide repeat-containing protein At1g20230"/>
    <property type="match status" value="1"/>
</dbReference>
<proteinExistence type="inferred from homology"/>
<feature type="repeat" description="PPR" evidence="3">
    <location>
        <begin position="418"/>
        <end position="452"/>
    </location>
</feature>
<evidence type="ECO:0000259" key="4">
    <source>
        <dbReference type="Pfam" id="PF14432"/>
    </source>
</evidence>
<accession>A0A5B6ZC06</accession>
<evidence type="ECO:0000256" key="3">
    <source>
        <dbReference type="PROSITE-ProRule" id="PRU00708"/>
    </source>
</evidence>
<dbReference type="InterPro" id="IPR032867">
    <property type="entry name" value="DYW_dom"/>
</dbReference>
<evidence type="ECO:0000313" key="5">
    <source>
        <dbReference type="EMBL" id="MPA41549.1"/>
    </source>
</evidence>
<dbReference type="Pfam" id="PF14432">
    <property type="entry name" value="DYW_deaminase"/>
    <property type="match status" value="1"/>
</dbReference>
<keyword evidence="2" id="KW-0677">Repeat</keyword>
<feature type="repeat" description="PPR" evidence="3">
    <location>
        <begin position="453"/>
        <end position="487"/>
    </location>
</feature>
<dbReference type="NCBIfam" id="TIGR00756">
    <property type="entry name" value="PPR"/>
    <property type="match status" value="8"/>
</dbReference>
<feature type="repeat" description="PPR" evidence="3">
    <location>
        <begin position="282"/>
        <end position="316"/>
    </location>
</feature>
<dbReference type="GO" id="GO:0003723">
    <property type="term" value="F:RNA binding"/>
    <property type="evidence" value="ECO:0007669"/>
    <property type="project" value="InterPro"/>
</dbReference>
<dbReference type="EMBL" id="GHES01010990">
    <property type="protein sequence ID" value="MPA41549.1"/>
    <property type="molecule type" value="Transcribed_RNA"/>
</dbReference>
<comment type="similarity">
    <text evidence="1">Belongs to the PPR family. PCMP-H subfamily.</text>
</comment>
<dbReference type="GO" id="GO:0009451">
    <property type="term" value="P:RNA modification"/>
    <property type="evidence" value="ECO:0007669"/>
    <property type="project" value="InterPro"/>
</dbReference>
<dbReference type="PROSITE" id="PS51375">
    <property type="entry name" value="PPR"/>
    <property type="match status" value="8"/>
</dbReference>
<gene>
    <name evidence="5" type="ORF">Din_010990</name>
</gene>
<reference evidence="5" key="1">
    <citation type="submission" date="2019-08" db="EMBL/GenBank/DDBJ databases">
        <title>Reference gene set and small RNA set construction with multiple tissues from Davidia involucrata Baill.</title>
        <authorList>
            <person name="Yang H."/>
            <person name="Zhou C."/>
            <person name="Li G."/>
            <person name="Wang J."/>
            <person name="Gao P."/>
            <person name="Wang M."/>
            <person name="Wang R."/>
            <person name="Zhao Y."/>
        </authorList>
    </citation>
    <scope>NUCLEOTIDE SEQUENCE</scope>
    <source>
        <tissue evidence="5">Mixed with DoveR01_LX</tissue>
    </source>
</reference>
<dbReference type="FunFam" id="1.25.40.10:FF:001093">
    <property type="entry name" value="Pentatricopeptide repeat-containing protein At2g34400"/>
    <property type="match status" value="1"/>
</dbReference>
<feature type="repeat" description="PPR" evidence="3">
    <location>
        <begin position="247"/>
        <end position="281"/>
    </location>
</feature>
<evidence type="ECO:0000256" key="2">
    <source>
        <dbReference type="ARBA" id="ARBA00022737"/>
    </source>
</evidence>
<dbReference type="AlphaFoldDB" id="A0A5B6ZC06"/>
<sequence length="893" mass="99892">MESLIIPCNSKPPITIPFKQFSSEPFKPKISFNKTQESVSIKPDPRTTEAHLNYLCRNGRLREAITVLDSIAQRGAKVKVRPSTFTSLIQFCIDTNSIHLGRKLHKHIDLLRETDPFVETKLVSMYAKCGSLGDARKVFDGMRERNLYTWSAMIGACSREGRWWEVVDLFFFMMEDGIVPDNFLFPKILQACGNCGDVETGKLIHSIVIRCGMNCEARVRNSLLAVYAKCGRLSSALRFFENMEGKDRVSWNSIISGYCQEGEIGEARRLFDLMHEEGIEPGLVTWNILITSYNQLGNCDLAMEMMKEMESFGITPDVFTWTSMISGFAQNNRRNQALELFQEMFLAGVEPNGITLVSAISACASLKAPKKGKELHSVAVRLGFAEDLLVGNSLIDMYSKCGELEAARLVFDMILEKDVYTWNSMIGGYCQAGYCGKAHDLFMKMQESGVPPTVITWNVMITGYIQNGDEDQAMDLFQRMEKDGSIKPDTASWNSLIAGYLQNGQKNKALGIFRQMQSFSVRPNSVTILSVLPACANLMAAKKVKEIHGCVLRRNLESERSVANSLIDTYAKSGNIVYSKSIFDGMSTRDIITWNTLIAGSVLHGCSYAALDLFDLMRKEGLKPNRGTFVSIISACSLAGMIDEGKQIFSSMTDDYHILPGLEHYEAMINLFGRSGRLEEAFDFIEGMAIEPDFSVWAALLTACRIHGNIGLAVYACERLLELEPGNASIQRLVLQTHALCGISDDSLIVRKPGKRNETRESLGWSCIEVKNMVHTFVAGDKSKPNTEILYSWIKNIAGKIKRPDSHDGLCIEEEEKEEIGGIHSEKLAFAFALIGSPQAYQSIRIVKNLRMCEDCHRTAKFISETYGCEIFLSDSKCLHHFKNGHCCCGDYW</sequence>
<dbReference type="InterPro" id="IPR002885">
    <property type="entry name" value="PPR_rpt"/>
</dbReference>
<feature type="repeat" description="PPR" evidence="3">
    <location>
        <begin position="489"/>
        <end position="523"/>
    </location>
</feature>
<evidence type="ECO:0000256" key="1">
    <source>
        <dbReference type="ARBA" id="ARBA00006643"/>
    </source>
</evidence>
<feature type="repeat" description="PPR" evidence="3">
    <location>
        <begin position="317"/>
        <end position="351"/>
    </location>
</feature>
<dbReference type="Pfam" id="PF01535">
    <property type="entry name" value="PPR"/>
    <property type="match status" value="5"/>
</dbReference>
<organism evidence="5">
    <name type="scientific">Davidia involucrata</name>
    <name type="common">Dove tree</name>
    <dbReference type="NCBI Taxonomy" id="16924"/>
    <lineage>
        <taxon>Eukaryota</taxon>
        <taxon>Viridiplantae</taxon>
        <taxon>Streptophyta</taxon>
        <taxon>Embryophyta</taxon>
        <taxon>Tracheophyta</taxon>
        <taxon>Spermatophyta</taxon>
        <taxon>Magnoliopsida</taxon>
        <taxon>eudicotyledons</taxon>
        <taxon>Gunneridae</taxon>
        <taxon>Pentapetalae</taxon>
        <taxon>asterids</taxon>
        <taxon>Cornales</taxon>
        <taxon>Nyssaceae</taxon>
        <taxon>Davidia</taxon>
    </lineage>
</organism>
<dbReference type="InterPro" id="IPR046960">
    <property type="entry name" value="PPR_At4g14850-like_plant"/>
</dbReference>
<name>A0A5B6ZC06_DAVIN</name>
<dbReference type="PANTHER" id="PTHR47926">
    <property type="entry name" value="PENTATRICOPEPTIDE REPEAT-CONTAINING PROTEIN"/>
    <property type="match status" value="1"/>
</dbReference>
<dbReference type="GO" id="GO:0008270">
    <property type="term" value="F:zinc ion binding"/>
    <property type="evidence" value="ECO:0007669"/>
    <property type="project" value="InterPro"/>
</dbReference>
<dbReference type="FunFam" id="1.25.40.10:FF:000380">
    <property type="entry name" value="Pentatricopeptide repeat-containing protein, chloroplastic"/>
    <property type="match status" value="1"/>
</dbReference>
<feature type="repeat" description="PPR" evidence="3">
    <location>
        <begin position="590"/>
        <end position="624"/>
    </location>
</feature>